<proteinExistence type="predicted"/>
<dbReference type="AlphaFoldDB" id="A0A1M6F2N6"/>
<sequence>MKLFFKTMIMVVTALNLCGCKPVKMYVNREFPPLSTIDQQYASTDVNLKELNDFNSHIGVHIDKDVINQYLPKELKKAAEAVKSEDVILKSIEPKLSFDRQGIFVEADFLLNIPKYNADVKGTFSGVTAISTVKDSLYLRNAIQSLKVSNVKFLKRPKLSGKALAKLITPILKHFIDNANGEIFKKPTVINIGWGEVYKLKLKEIFKDQNTEVSIDSIVVSRFVKKTSIRVKSEGISLMAELQSSKPTLDLIKGNSRQGRTNSELNKLFKEYNKKFDSIWSQVYEPIDVASLTTVNISKSEIATILNTAFSKPITLKQSFEIPKSTFNEKLEVKRGDIDCQKVRTPFSYPDFNGDSCDWNCMRTVTIGVCPFCRRVRIEDPACAASRRACRLRVEAERIVWQAARETARIAHQVENEAKVAACNVWRETLDFLALGRFKGSVSGNAKAIINFDSLQFSQTLSEINLKFSGNVNGALDSNIELIPIDLGHVFFCFTSYEKNTNSNVSVNIPNNTLRVGINSESEGENLILKIKPNKIKYNASVSPSPLHAMLMDPVFSTKCPIYLLIGAAAGVAQIANMLNLIKLAPEQELILAGTVNGEYGVDEMRVPFKPIVFKVNGEEKKASLFWHDKSIQAKYLKPNGVQQQKPEETQVIQTVAKNVTLTNEN</sequence>
<gene>
    <name evidence="1" type="ORF">SAMN05444363_2101</name>
</gene>
<dbReference type="OrthoDB" id="1396059at2"/>
<dbReference type="EMBL" id="FQZI01000003">
    <property type="protein sequence ID" value="SHI91931.1"/>
    <property type="molecule type" value="Genomic_DNA"/>
</dbReference>
<name>A0A1M6F2N6_9FLAO</name>
<evidence type="ECO:0000313" key="1">
    <source>
        <dbReference type="EMBL" id="SHI91931.1"/>
    </source>
</evidence>
<keyword evidence="2" id="KW-1185">Reference proteome</keyword>
<dbReference type="RefSeq" id="WP_143161906.1">
    <property type="nucleotide sequence ID" value="NZ_FQZI01000003.1"/>
</dbReference>
<dbReference type="STRING" id="415425.SAMN05444363_2101"/>
<protein>
    <submittedName>
        <fullName evidence="1">Uncharacterized protein</fullName>
    </submittedName>
</protein>
<dbReference type="Proteomes" id="UP000184488">
    <property type="component" value="Unassembled WGS sequence"/>
</dbReference>
<evidence type="ECO:0000313" key="2">
    <source>
        <dbReference type="Proteomes" id="UP000184488"/>
    </source>
</evidence>
<organism evidence="1 2">
    <name type="scientific">Flavobacterium terrae</name>
    <dbReference type="NCBI Taxonomy" id="415425"/>
    <lineage>
        <taxon>Bacteria</taxon>
        <taxon>Pseudomonadati</taxon>
        <taxon>Bacteroidota</taxon>
        <taxon>Flavobacteriia</taxon>
        <taxon>Flavobacteriales</taxon>
        <taxon>Flavobacteriaceae</taxon>
        <taxon>Flavobacterium</taxon>
    </lineage>
</organism>
<accession>A0A1M6F2N6</accession>
<reference evidence="2" key="1">
    <citation type="submission" date="2016-11" db="EMBL/GenBank/DDBJ databases">
        <authorList>
            <person name="Varghese N."/>
            <person name="Submissions S."/>
        </authorList>
    </citation>
    <scope>NUCLEOTIDE SEQUENCE [LARGE SCALE GENOMIC DNA]</scope>
    <source>
        <strain evidence="2">DSM 18829</strain>
    </source>
</reference>